<name>A0A8H3GBB9_9LECA</name>
<evidence type="ECO:0000313" key="2">
    <source>
        <dbReference type="Proteomes" id="UP000664203"/>
    </source>
</evidence>
<accession>A0A8H3GBB9</accession>
<dbReference type="InterPro" id="IPR011051">
    <property type="entry name" value="RmlC_Cupin_sf"/>
</dbReference>
<dbReference type="OrthoDB" id="9976870at2759"/>
<dbReference type="SUPFAM" id="SSF51182">
    <property type="entry name" value="RmlC-like cupins"/>
    <property type="match status" value="1"/>
</dbReference>
<dbReference type="Gene3D" id="2.60.120.10">
    <property type="entry name" value="Jelly Rolls"/>
    <property type="match status" value="1"/>
</dbReference>
<proteinExistence type="predicted"/>
<reference evidence="1" key="1">
    <citation type="submission" date="2021-03" db="EMBL/GenBank/DDBJ databases">
        <authorList>
            <person name="Tagirdzhanova G."/>
        </authorList>
    </citation>
    <scope>NUCLEOTIDE SEQUENCE</scope>
</reference>
<keyword evidence="2" id="KW-1185">Reference proteome</keyword>
<evidence type="ECO:0000313" key="1">
    <source>
        <dbReference type="EMBL" id="CAF9938132.1"/>
    </source>
</evidence>
<sequence>MGLISPFVPYHNSAGQTEIKKFRDPRFGGLLTTEFLPPLPGRSFRLRQTYRRDIEGPIPENLRKLIDSPRRPKGPPVHFHQFQTEYFTVEHGICAVEIDGVVRKMTDEDGETSVKAGHIHAFWIDDSVPDYMTVILSASDPGMDYQLDRVFFENWYGYWSDALLHESGLDWIQTLCTHDAGDHYTPAPAWMPFRRFFGYWTCVIVGRWIGGLLGYKPFFREYTTDWDFAVAKMKGQPLLRRLIHDSYTAKTSWFKQVELSKGPKPTNAEYEEWVVDIAEQRSGSNRI</sequence>
<protein>
    <submittedName>
        <fullName evidence="1">Uncharacterized protein</fullName>
    </submittedName>
</protein>
<dbReference type="AlphaFoldDB" id="A0A8H3GBB9"/>
<organism evidence="1 2">
    <name type="scientific">Alectoria fallacina</name>
    <dbReference type="NCBI Taxonomy" id="1903189"/>
    <lineage>
        <taxon>Eukaryota</taxon>
        <taxon>Fungi</taxon>
        <taxon>Dikarya</taxon>
        <taxon>Ascomycota</taxon>
        <taxon>Pezizomycotina</taxon>
        <taxon>Lecanoromycetes</taxon>
        <taxon>OSLEUM clade</taxon>
        <taxon>Lecanoromycetidae</taxon>
        <taxon>Lecanorales</taxon>
        <taxon>Lecanorineae</taxon>
        <taxon>Parmeliaceae</taxon>
        <taxon>Alectoria</taxon>
    </lineage>
</organism>
<gene>
    <name evidence="1" type="ORF">ALECFALPRED_007553</name>
</gene>
<comment type="caution">
    <text evidence="1">The sequence shown here is derived from an EMBL/GenBank/DDBJ whole genome shotgun (WGS) entry which is preliminary data.</text>
</comment>
<dbReference type="Proteomes" id="UP000664203">
    <property type="component" value="Unassembled WGS sequence"/>
</dbReference>
<dbReference type="EMBL" id="CAJPDR010000501">
    <property type="protein sequence ID" value="CAF9938132.1"/>
    <property type="molecule type" value="Genomic_DNA"/>
</dbReference>
<dbReference type="InterPro" id="IPR014710">
    <property type="entry name" value="RmlC-like_jellyroll"/>
</dbReference>